<dbReference type="GO" id="GO:0005774">
    <property type="term" value="C:vacuolar membrane"/>
    <property type="evidence" value="ECO:0007669"/>
    <property type="project" value="TreeGrafter"/>
</dbReference>
<dbReference type="GO" id="GO:0034198">
    <property type="term" value="P:cellular response to amino acid starvation"/>
    <property type="evidence" value="ECO:0007669"/>
    <property type="project" value="TreeGrafter"/>
</dbReference>
<feature type="compositionally biased region" description="Polar residues" evidence="2">
    <location>
        <begin position="1"/>
        <end position="11"/>
    </location>
</feature>
<evidence type="ECO:0000256" key="2">
    <source>
        <dbReference type="SAM" id="MobiDB-lite"/>
    </source>
</evidence>
<comment type="caution">
    <text evidence="3">The sequence shown here is derived from an EMBL/GenBank/DDBJ whole genome shotgun (WGS) entry which is preliminary data.</text>
</comment>
<name>A0A9Q0RSW5_9DIPT</name>
<keyword evidence="4" id="KW-1185">Reference proteome</keyword>
<accession>A0A9Q0RSW5</accession>
<dbReference type="OrthoDB" id="338854at2759"/>
<dbReference type="GO" id="GO:1990130">
    <property type="term" value="C:GATOR1 complex"/>
    <property type="evidence" value="ECO:0007669"/>
    <property type="project" value="TreeGrafter"/>
</dbReference>
<evidence type="ECO:0000313" key="4">
    <source>
        <dbReference type="Proteomes" id="UP001151699"/>
    </source>
</evidence>
<dbReference type="PANTHER" id="PTHR12991:SF10">
    <property type="entry name" value="GATOR COMPLEX PROTEIN NPRL2"/>
    <property type="match status" value="1"/>
</dbReference>
<dbReference type="GO" id="GO:1904262">
    <property type="term" value="P:negative regulation of TORC1 signaling"/>
    <property type="evidence" value="ECO:0007669"/>
    <property type="project" value="TreeGrafter"/>
</dbReference>
<protein>
    <submittedName>
        <fullName evidence="3">GATOR complex protein NPRL2</fullName>
    </submittedName>
</protein>
<dbReference type="AlphaFoldDB" id="A0A9Q0RSW5"/>
<reference evidence="3" key="1">
    <citation type="submission" date="2022-07" db="EMBL/GenBank/DDBJ databases">
        <authorList>
            <person name="Trinca V."/>
            <person name="Uliana J.V.C."/>
            <person name="Torres T.T."/>
            <person name="Ward R.J."/>
            <person name="Monesi N."/>
        </authorList>
    </citation>
    <scope>NUCLEOTIDE SEQUENCE</scope>
    <source>
        <strain evidence="3">HSMRA1968</strain>
        <tissue evidence="3">Whole embryos</tissue>
    </source>
</reference>
<dbReference type="EMBL" id="WJQU01002824">
    <property type="protein sequence ID" value="KAJ6629961.1"/>
    <property type="molecule type" value="Genomic_DNA"/>
</dbReference>
<dbReference type="PANTHER" id="PTHR12991">
    <property type="entry name" value="NITROGEN PERMEASE REGULATOR 2/TUMOR SUPPRESSOR CANDIDATE 4"/>
    <property type="match status" value="1"/>
</dbReference>
<dbReference type="Proteomes" id="UP001151699">
    <property type="component" value="Unassembled WGS sequence"/>
</dbReference>
<gene>
    <name evidence="3" type="primary">Nprl2_1</name>
    <name evidence="3" type="ORF">Bhyg_16910</name>
</gene>
<comment type="similarity">
    <text evidence="1">Belongs to the NPR2 family.</text>
</comment>
<dbReference type="GO" id="GO:0010508">
    <property type="term" value="P:positive regulation of autophagy"/>
    <property type="evidence" value="ECO:0007669"/>
    <property type="project" value="TreeGrafter"/>
</dbReference>
<feature type="region of interest" description="Disordered" evidence="2">
    <location>
        <begin position="1"/>
        <end position="23"/>
    </location>
</feature>
<dbReference type="GO" id="GO:0005096">
    <property type="term" value="F:GTPase activator activity"/>
    <property type="evidence" value="ECO:0007669"/>
    <property type="project" value="TreeGrafter"/>
</dbReference>
<evidence type="ECO:0000256" key="1">
    <source>
        <dbReference type="ARBA" id="ARBA00008433"/>
    </source>
</evidence>
<dbReference type="Pfam" id="PF06218">
    <property type="entry name" value="NPR2"/>
    <property type="match status" value="2"/>
</dbReference>
<feature type="compositionally biased region" description="Basic and acidic residues" evidence="2">
    <location>
        <begin position="13"/>
        <end position="23"/>
    </location>
</feature>
<proteinExistence type="inferred from homology"/>
<dbReference type="InterPro" id="IPR009348">
    <property type="entry name" value="NPR2-like"/>
</dbReference>
<sequence>MDQPSHQNGNESTEDHTLQNGKSEDNDFEYKEYHVNAVDDLDPVKCIFLCEFHPTAGPKISCQEPADFITKEVFKTVSRYIIPKIQLQRSFLSVSLLGKKILGYPVRIDNKQYTRNAFYFNFCFVFAPTTRTVVYEPVVRKLTEYMLTMELSTKILSQINDAAQATRLARLLAQIRTDINRKRMCMLQEGSTIIPLCVVPHYREQPVVYAHSAVILNNTFYKYVHTQWDLTTLRILPYINGFNHISRISAMADVAEGLVIDCVKHLVLLGVAVIVPVFQYSNVYRPTPKLSQLAKCHVLQERCIERCSKSNLRQAKVRDIFRIFASMAHGATFGELCVRFNPAALNINEKQMVLFGLLEGLIRRVDRYPITVSRNLFYDDEDAFAFLNKKPVTPGPIDTFDPLFATDAAPPKNRISHPLPRGNNKRQQCNSGSGVGAQFFYNGLKSLDEICCSRGISSGQLEMQLAKDRHVIVLLK</sequence>
<evidence type="ECO:0000313" key="3">
    <source>
        <dbReference type="EMBL" id="KAJ6629961.1"/>
    </source>
</evidence>
<organism evidence="3 4">
    <name type="scientific">Pseudolycoriella hygida</name>
    <dbReference type="NCBI Taxonomy" id="35572"/>
    <lineage>
        <taxon>Eukaryota</taxon>
        <taxon>Metazoa</taxon>
        <taxon>Ecdysozoa</taxon>
        <taxon>Arthropoda</taxon>
        <taxon>Hexapoda</taxon>
        <taxon>Insecta</taxon>
        <taxon>Pterygota</taxon>
        <taxon>Neoptera</taxon>
        <taxon>Endopterygota</taxon>
        <taxon>Diptera</taxon>
        <taxon>Nematocera</taxon>
        <taxon>Sciaroidea</taxon>
        <taxon>Sciaridae</taxon>
        <taxon>Pseudolycoriella</taxon>
    </lineage>
</organism>